<dbReference type="Proteomes" id="UP000245626">
    <property type="component" value="Unassembled WGS sequence"/>
</dbReference>
<reference evidence="1 2" key="1">
    <citation type="journal article" date="2018" name="Mol. Biol. Evol.">
        <title>Broad Genomic Sampling Reveals a Smut Pathogenic Ancestry of the Fungal Clade Ustilaginomycotina.</title>
        <authorList>
            <person name="Kijpornyongpan T."/>
            <person name="Mondo S.J."/>
            <person name="Barry K."/>
            <person name="Sandor L."/>
            <person name="Lee J."/>
            <person name="Lipzen A."/>
            <person name="Pangilinan J."/>
            <person name="LaButti K."/>
            <person name="Hainaut M."/>
            <person name="Henrissat B."/>
            <person name="Grigoriev I.V."/>
            <person name="Spatafora J.W."/>
            <person name="Aime M.C."/>
        </authorList>
    </citation>
    <scope>NUCLEOTIDE SEQUENCE [LARGE SCALE GENOMIC DNA]</scope>
    <source>
        <strain evidence="1 2">SA 807</strain>
    </source>
</reference>
<protein>
    <submittedName>
        <fullName evidence="1">Uncharacterized protein</fullName>
    </submittedName>
</protein>
<evidence type="ECO:0000313" key="2">
    <source>
        <dbReference type="Proteomes" id="UP000245626"/>
    </source>
</evidence>
<proteinExistence type="predicted"/>
<accession>A0ACD0NQZ5</accession>
<keyword evidence="2" id="KW-1185">Reference proteome</keyword>
<gene>
    <name evidence="1" type="ORF">IE53DRAFT_205319</name>
</gene>
<name>A0ACD0NQZ5_9BASI</name>
<dbReference type="EMBL" id="KZ820240">
    <property type="protein sequence ID" value="PWN48257.1"/>
    <property type="molecule type" value="Genomic_DNA"/>
</dbReference>
<sequence>MLSPQPRRAMVMPLPSDDDVPSTPAEEDIRSHAITIRKDSSSTLDRLSGKAQQMENVRYGSSMSPKSTLYDAQGRSTFHPHTPGLHAHRSSMHHPTLPLGGEEYSAIYESSVPPSPSISEGITDSPGSVSSMSSFRRGDLADVEDLDLEPELETVSECDEESSSLCSLDVGVELDSDSEQASSASTDVESSSTGLGLGLTPNGVRIAGSRVVGGSNGFGTPASDYARRKRSEWCLQNYANRIASRRPRRVRKGRVAEIVEEGGEIGSTVMPKPSSLAGVAPEWTCEISGPPVIPPRSVSPSDTVPAVPSPLSECVLPDGQAQASIEDSIETIKADVENMNLIGSAANARDSSVHSESSRAKTPPASSSRRSPPSSPESSRSTQRRPASPSRLRPCFRRRSSVNSACSTRDSSCDRDSARGRSVRFSPGPPQEIRTHSPVEYDRKSCPVNNKLSPEDVEELRLMKMEMGLLEAKWAALAACKVQSEDENRGDDCGPCSSLSSTPTSKSFGASSACMAGAAGLNASRPGYFDRRSSEDAGAQSDSASSNLIGARMTPAARLRLQKEKERELERQRNQPKFLRGRAALASSPAELDCNAVRARFGNAPPPPLPGCSTAPTQSGNRSSSAPPVNRTPSEERAFAHALTEACSRAARHQSEDPVPLLTHTEPSPPASPHTPRAEESKAGTFPGSAGPEEGLLMASNTASAAVSSSHAGSTPNSSRIDRPSLNKASSFSSSTKRPATMPNSWTPPCSGPSKPSYPSYPCTGYDSPGVAGEFYESGSEYDLLG</sequence>
<organism evidence="1 2">
    <name type="scientific">Violaceomyces palustris</name>
    <dbReference type="NCBI Taxonomy" id="1673888"/>
    <lineage>
        <taxon>Eukaryota</taxon>
        <taxon>Fungi</taxon>
        <taxon>Dikarya</taxon>
        <taxon>Basidiomycota</taxon>
        <taxon>Ustilaginomycotina</taxon>
        <taxon>Ustilaginomycetes</taxon>
        <taxon>Violaceomycetales</taxon>
        <taxon>Violaceomycetaceae</taxon>
        <taxon>Violaceomyces</taxon>
    </lineage>
</organism>
<evidence type="ECO:0000313" key="1">
    <source>
        <dbReference type="EMBL" id="PWN48257.1"/>
    </source>
</evidence>